<feature type="transmembrane region" description="Helical" evidence="6">
    <location>
        <begin position="74"/>
        <end position="94"/>
    </location>
</feature>
<feature type="transmembrane region" description="Helical" evidence="6">
    <location>
        <begin position="315"/>
        <end position="333"/>
    </location>
</feature>
<feature type="transmembrane region" description="Helical" evidence="6">
    <location>
        <begin position="382"/>
        <end position="404"/>
    </location>
</feature>
<keyword evidence="8" id="KW-1185">Reference proteome</keyword>
<dbReference type="EMBL" id="JARSFG010000003">
    <property type="protein sequence ID" value="MEC1177459.1"/>
    <property type="molecule type" value="Genomic_DNA"/>
</dbReference>
<comment type="caution">
    <text evidence="7">The sequence shown here is derived from an EMBL/GenBank/DDBJ whole genome shotgun (WGS) entry which is preliminary data.</text>
</comment>
<organism evidence="7 8">
    <name type="scientific">Metasolibacillus meyeri</name>
    <dbReference type="NCBI Taxonomy" id="1071052"/>
    <lineage>
        <taxon>Bacteria</taxon>
        <taxon>Bacillati</taxon>
        <taxon>Bacillota</taxon>
        <taxon>Bacilli</taxon>
        <taxon>Bacillales</taxon>
        <taxon>Caryophanaceae</taxon>
        <taxon>Metasolibacillus</taxon>
    </lineage>
</organism>
<dbReference type="AlphaFoldDB" id="A0AAW9NQ92"/>
<evidence type="ECO:0000256" key="2">
    <source>
        <dbReference type="ARBA" id="ARBA00022692"/>
    </source>
</evidence>
<reference evidence="7 8" key="1">
    <citation type="submission" date="2023-03" db="EMBL/GenBank/DDBJ databases">
        <title>Bacillus Genome Sequencing.</title>
        <authorList>
            <person name="Dunlap C."/>
        </authorList>
    </citation>
    <scope>NUCLEOTIDE SEQUENCE [LARGE SCALE GENOMIC DNA]</scope>
    <source>
        <strain evidence="7 8">B-59205</strain>
    </source>
</reference>
<protein>
    <submittedName>
        <fullName evidence="7">FtsW/RodA/SpoVE family cell cycle protein</fullName>
    </submittedName>
</protein>
<gene>
    <name evidence="7" type="ORF">P9B03_03100</name>
</gene>
<evidence type="ECO:0000256" key="5">
    <source>
        <dbReference type="ARBA" id="ARBA00023136"/>
    </source>
</evidence>
<dbReference type="GO" id="GO:0051301">
    <property type="term" value="P:cell division"/>
    <property type="evidence" value="ECO:0007669"/>
    <property type="project" value="InterPro"/>
</dbReference>
<evidence type="ECO:0000313" key="8">
    <source>
        <dbReference type="Proteomes" id="UP001344888"/>
    </source>
</evidence>
<name>A0AAW9NQ92_9BACL</name>
<keyword evidence="3" id="KW-0133">Cell shape</keyword>
<keyword evidence="4 6" id="KW-1133">Transmembrane helix</keyword>
<dbReference type="RefSeq" id="WP_326121810.1">
    <property type="nucleotide sequence ID" value="NZ_JARSFG010000003.1"/>
</dbReference>
<evidence type="ECO:0000256" key="4">
    <source>
        <dbReference type="ARBA" id="ARBA00022989"/>
    </source>
</evidence>
<feature type="transmembrane region" description="Helical" evidence="6">
    <location>
        <begin position="186"/>
        <end position="203"/>
    </location>
</feature>
<dbReference type="InterPro" id="IPR047928">
    <property type="entry name" value="Perm_prefix_1"/>
</dbReference>
<evidence type="ECO:0000313" key="7">
    <source>
        <dbReference type="EMBL" id="MEC1177459.1"/>
    </source>
</evidence>
<feature type="transmembrane region" description="Helical" evidence="6">
    <location>
        <begin position="100"/>
        <end position="119"/>
    </location>
</feature>
<dbReference type="Pfam" id="PF01098">
    <property type="entry name" value="FTSW_RODA_SPOVE"/>
    <property type="match status" value="1"/>
</dbReference>
<dbReference type="InterPro" id="IPR001182">
    <property type="entry name" value="FtsW/RodA"/>
</dbReference>
<dbReference type="PANTHER" id="PTHR30474:SF1">
    <property type="entry name" value="PEPTIDOGLYCAN GLYCOSYLTRANSFERASE MRDB"/>
    <property type="match status" value="1"/>
</dbReference>
<evidence type="ECO:0000256" key="6">
    <source>
        <dbReference type="SAM" id="Phobius"/>
    </source>
</evidence>
<feature type="transmembrane region" description="Helical" evidence="6">
    <location>
        <begin position="155"/>
        <end position="179"/>
    </location>
</feature>
<accession>A0AAW9NQ92</accession>
<proteinExistence type="predicted"/>
<dbReference type="GO" id="GO:0005886">
    <property type="term" value="C:plasma membrane"/>
    <property type="evidence" value="ECO:0007669"/>
    <property type="project" value="TreeGrafter"/>
</dbReference>
<dbReference type="GO" id="GO:0008360">
    <property type="term" value="P:regulation of cell shape"/>
    <property type="evidence" value="ECO:0007669"/>
    <property type="project" value="UniProtKB-KW"/>
</dbReference>
<sequence>MNRKQFLQQVTSFIRSKPAQQYVEKELNQHIHHAKKAWVDKGYQEMEAEALAVQHMGNPMTLGKELSKVHKPKVDWVIIVLVALLFACSFLPLVGSDSMLWRHVLHIGIAIIIIICFMLLDVQRFLKTRFIFYAIIALFALLLYSTHTINGERIFFIGSLGVTVWHTLLLFCIAWAVLFSNRAIKLWRALFFVGIGFLVIAVTGSMVTLLVFSMMSFVMLLKGHFERKQKMGIIIGAIALITISILAIVSNHVFQPYQLDRLQGFFHPVEHADGSGYVYLRINEVVENAKWFGAIETDFFIEHSTDFVFLQLIKYYGYFVGIAVAILLLGLIARMCKHSMHQPASFAKLLIVGASTLFATQALYALAMGVGLTPIIGVPLPFITYGLTPTVMNACLIGLVLSVYRRKSYIFSN</sequence>
<comment type="subcellular location">
    <subcellularLocation>
        <location evidence="1">Membrane</location>
        <topology evidence="1">Multi-pass membrane protein</topology>
    </subcellularLocation>
</comment>
<feature type="transmembrane region" description="Helical" evidence="6">
    <location>
        <begin position="232"/>
        <end position="254"/>
    </location>
</feature>
<evidence type="ECO:0000256" key="1">
    <source>
        <dbReference type="ARBA" id="ARBA00004141"/>
    </source>
</evidence>
<dbReference type="Proteomes" id="UP001344888">
    <property type="component" value="Unassembled WGS sequence"/>
</dbReference>
<dbReference type="PANTHER" id="PTHR30474">
    <property type="entry name" value="CELL CYCLE PROTEIN"/>
    <property type="match status" value="1"/>
</dbReference>
<keyword evidence="5 6" id="KW-0472">Membrane</keyword>
<dbReference type="NCBIfam" id="NF038403">
    <property type="entry name" value="perm_prefix_1"/>
    <property type="match status" value="1"/>
</dbReference>
<dbReference type="GO" id="GO:0015648">
    <property type="term" value="F:lipid-linked peptidoglycan transporter activity"/>
    <property type="evidence" value="ECO:0007669"/>
    <property type="project" value="TreeGrafter"/>
</dbReference>
<feature type="transmembrane region" description="Helical" evidence="6">
    <location>
        <begin position="131"/>
        <end position="149"/>
    </location>
</feature>
<evidence type="ECO:0000256" key="3">
    <source>
        <dbReference type="ARBA" id="ARBA00022960"/>
    </source>
</evidence>
<keyword evidence="2 6" id="KW-0812">Transmembrane</keyword>
<dbReference type="GO" id="GO:0032153">
    <property type="term" value="C:cell division site"/>
    <property type="evidence" value="ECO:0007669"/>
    <property type="project" value="TreeGrafter"/>
</dbReference>
<feature type="transmembrane region" description="Helical" evidence="6">
    <location>
        <begin position="345"/>
        <end position="370"/>
    </location>
</feature>